<evidence type="ECO:0000313" key="3">
    <source>
        <dbReference type="Proteomes" id="UP000248330"/>
    </source>
</evidence>
<reference evidence="2 3" key="1">
    <citation type="submission" date="2018-04" db="EMBL/GenBank/DDBJ databases">
        <title>Genomic Encyclopedia of Type Strains, Phase IV (KMG-IV): sequencing the most valuable type-strain genomes for metagenomic binning, comparative biology and taxonomic classification.</title>
        <authorList>
            <person name="Goeker M."/>
        </authorList>
    </citation>
    <scope>NUCLEOTIDE SEQUENCE [LARGE SCALE GENOMIC DNA]</scope>
    <source>
        <strain evidence="2 3">DSM 104150</strain>
    </source>
</reference>
<dbReference type="CDD" id="cd00060">
    <property type="entry name" value="FHA"/>
    <property type="match status" value="1"/>
</dbReference>
<evidence type="ECO:0000259" key="1">
    <source>
        <dbReference type="PROSITE" id="PS50006"/>
    </source>
</evidence>
<comment type="caution">
    <text evidence="2">The sequence shown here is derived from an EMBL/GenBank/DDBJ whole genome shotgun (WGS) entry which is preliminary data.</text>
</comment>
<dbReference type="RefSeq" id="WP_110264631.1">
    <property type="nucleotide sequence ID" value="NZ_CAKZQT010000029.1"/>
</dbReference>
<accession>A0A318EGN5</accession>
<gene>
    <name evidence="2" type="ORF">C8D93_103294</name>
</gene>
<keyword evidence="3" id="KW-1185">Reference proteome</keyword>
<protein>
    <submittedName>
        <fullName evidence="2">FHA domain-containing protein</fullName>
    </submittedName>
</protein>
<proteinExistence type="predicted"/>
<dbReference type="InterPro" id="IPR008984">
    <property type="entry name" value="SMAD_FHA_dom_sf"/>
</dbReference>
<dbReference type="SUPFAM" id="SSF49879">
    <property type="entry name" value="SMAD/FHA domain"/>
    <property type="match status" value="1"/>
</dbReference>
<dbReference type="Gene3D" id="2.60.200.20">
    <property type="match status" value="1"/>
</dbReference>
<dbReference type="SMART" id="SM00240">
    <property type="entry name" value="FHA"/>
    <property type="match status" value="1"/>
</dbReference>
<dbReference type="InterPro" id="IPR050923">
    <property type="entry name" value="Cell_Proc_Reg/RNA_Proc"/>
</dbReference>
<dbReference type="Pfam" id="PF00498">
    <property type="entry name" value="FHA"/>
    <property type="match status" value="1"/>
</dbReference>
<evidence type="ECO:0000313" key="2">
    <source>
        <dbReference type="EMBL" id="PXV69718.1"/>
    </source>
</evidence>
<dbReference type="InterPro" id="IPR000253">
    <property type="entry name" value="FHA_dom"/>
</dbReference>
<dbReference type="Proteomes" id="UP000248330">
    <property type="component" value="Unassembled WGS sequence"/>
</dbReference>
<dbReference type="PANTHER" id="PTHR23308">
    <property type="entry name" value="NUCLEAR INHIBITOR OF PROTEIN PHOSPHATASE-1"/>
    <property type="match status" value="1"/>
</dbReference>
<organism evidence="2 3">
    <name type="scientific">Sinimarinibacterium flocculans</name>
    <dbReference type="NCBI Taxonomy" id="985250"/>
    <lineage>
        <taxon>Bacteria</taxon>
        <taxon>Pseudomonadati</taxon>
        <taxon>Pseudomonadota</taxon>
        <taxon>Gammaproteobacteria</taxon>
        <taxon>Nevskiales</taxon>
        <taxon>Nevskiaceae</taxon>
        <taxon>Sinimarinibacterium</taxon>
    </lineage>
</organism>
<dbReference type="AlphaFoldDB" id="A0A318EGN5"/>
<name>A0A318EGN5_9GAMM</name>
<dbReference type="PROSITE" id="PS50006">
    <property type="entry name" value="FHA_DOMAIN"/>
    <property type="match status" value="1"/>
</dbReference>
<sequence length="245" mass="27387">MPKLVFEKDGAVREWDLGSFLVAIGRRPDNNIVLDDKFVSGRHAVIGFEQGRYYVEDLKSSNGTLLNGKPVQRTPLDDGDTIRIGALEIRFVDRPAPSIPLVPTTPVSAPDPSATAEADLLDELVGSIRSHREREQREREEATARVAEEWEKLLTMAEQLKAKVAGDPRVKHFGIDRKAADVMIRIQREARGPQKLITLALRHPDYRGQVLTGIWLIRTDEPERCLPTAQAVGTELVRELAFLLA</sequence>
<feature type="domain" description="FHA" evidence="1">
    <location>
        <begin position="22"/>
        <end position="71"/>
    </location>
</feature>
<dbReference type="EMBL" id="QICN01000003">
    <property type="protein sequence ID" value="PXV69718.1"/>
    <property type="molecule type" value="Genomic_DNA"/>
</dbReference>
<dbReference type="OrthoDB" id="9815482at2"/>